<feature type="transmembrane region" description="Helical" evidence="1">
    <location>
        <begin position="554"/>
        <end position="578"/>
    </location>
</feature>
<dbReference type="InterPro" id="IPR016099">
    <property type="entry name" value="Prismane-like_a/b-sand"/>
</dbReference>
<dbReference type="Pfam" id="PF13386">
    <property type="entry name" value="DsbD_2"/>
    <property type="match status" value="1"/>
</dbReference>
<evidence type="ECO:0000313" key="4">
    <source>
        <dbReference type="Proteomes" id="UP000595917"/>
    </source>
</evidence>
<accession>A0A7T7XKC0</accession>
<reference evidence="3" key="1">
    <citation type="submission" date="2021-01" db="EMBL/GenBank/DDBJ databases">
        <title>Description of Breznakiella homolactica.</title>
        <authorList>
            <person name="Song Y."/>
            <person name="Brune A."/>
        </authorList>
    </citation>
    <scope>NUCLEOTIDE SEQUENCE</scope>
    <source>
        <strain evidence="3">RmG30</strain>
    </source>
</reference>
<dbReference type="GO" id="GO:0015099">
    <property type="term" value="F:nickel cation transmembrane transporter activity"/>
    <property type="evidence" value="ECO:0007669"/>
    <property type="project" value="TreeGrafter"/>
</dbReference>
<gene>
    <name evidence="3" type="ORF">JFL75_12535</name>
</gene>
<evidence type="ECO:0000259" key="2">
    <source>
        <dbReference type="Pfam" id="PF13386"/>
    </source>
</evidence>
<sequence length="581" mass="61764">MSGKYRTGRLIWAVLGLFLLGGESVWAHIADEISVKTTITLEDGQVGFTLDIASGVLFSTAFLKILDPDRNKVFEEPDQKVFGEFVLDTLKVSLDGSPVRPVLDSFSASQWDLFAAGISSITLDYSIPFDRDGGEAVMLEYEISFYPETAVYSLSVINSVPEGLAITGEERNEFLQDLVRLSFTGDPETVAALAAAAPPADLKTTDKPPAAKASAKLDVSGILAFFQEGAVGGSALGLILVLAVVVGFLHAFTPGHGKALVGAFLIANQGTVLHALFLGLIITVTHTVSIYAFGLLASTAAAFFLPGEFIPILSTACGIFIVFIGLRGFVRRVLGRETDHAHLLPNLQVLRKDTVNILIDGRAAEANEALMIAVEDEGLRGTLKAAGAEDFNLCSPGCSTHGMVPLRIRQRQNSEFFRMAVKTGAVDGVVTASPATVRHLGKLAGLTLVEPRESVLEKPERFLSGAVNRFSSRGDIRIPETRLSWGRVISLGIAGGIIPCPDALAVLLVAIAAGRLYLGMGIIVLFSAGLAAALIGVGMAVVLTKRIIGRQRRLGIIVTYIPYFSSLFISALGVLMILGSR</sequence>
<dbReference type="RefSeq" id="WP_215625074.1">
    <property type="nucleotide sequence ID" value="NZ_CP067089.2"/>
</dbReference>
<keyword evidence="1" id="KW-0472">Membrane</keyword>
<dbReference type="PANTHER" id="PTHR40659:SF1">
    <property type="entry name" value="NICKEL_COBALT EFFLUX SYSTEM RCNA"/>
    <property type="match status" value="1"/>
</dbReference>
<keyword evidence="1" id="KW-1133">Transmembrane helix</keyword>
<dbReference type="KEGG" id="bhc:JFL75_12535"/>
<dbReference type="GO" id="GO:0005886">
    <property type="term" value="C:plasma membrane"/>
    <property type="evidence" value="ECO:0007669"/>
    <property type="project" value="UniProtKB-SubCell"/>
</dbReference>
<evidence type="ECO:0000256" key="1">
    <source>
        <dbReference type="SAM" id="Phobius"/>
    </source>
</evidence>
<dbReference type="Gene3D" id="3.40.50.2030">
    <property type="match status" value="1"/>
</dbReference>
<dbReference type="GO" id="GO:0046583">
    <property type="term" value="F:monoatomic cation efflux transmembrane transporter activity"/>
    <property type="evidence" value="ECO:0007669"/>
    <property type="project" value="TreeGrafter"/>
</dbReference>
<feature type="transmembrane region" description="Helical" evidence="1">
    <location>
        <begin position="309"/>
        <end position="330"/>
    </location>
</feature>
<dbReference type="EMBL" id="CP067089">
    <property type="protein sequence ID" value="QQO07768.1"/>
    <property type="molecule type" value="Genomic_DNA"/>
</dbReference>
<dbReference type="Proteomes" id="UP000595917">
    <property type="component" value="Chromosome"/>
</dbReference>
<dbReference type="GO" id="GO:0003824">
    <property type="term" value="F:catalytic activity"/>
    <property type="evidence" value="ECO:0007669"/>
    <property type="project" value="InterPro"/>
</dbReference>
<dbReference type="InterPro" id="IPR051224">
    <property type="entry name" value="NiCoT_RcnA"/>
</dbReference>
<feature type="transmembrane region" description="Helical" evidence="1">
    <location>
        <begin position="230"/>
        <end position="252"/>
    </location>
</feature>
<name>A0A7T7XKC0_9SPIR</name>
<dbReference type="InterPro" id="IPR039447">
    <property type="entry name" value="UreH-like_TM_dom"/>
</dbReference>
<keyword evidence="4" id="KW-1185">Reference proteome</keyword>
<dbReference type="AlphaFoldDB" id="A0A7T7XKC0"/>
<feature type="transmembrane region" description="Helical" evidence="1">
    <location>
        <begin position="488"/>
        <end position="511"/>
    </location>
</feature>
<dbReference type="GO" id="GO:0006824">
    <property type="term" value="P:cobalt ion transport"/>
    <property type="evidence" value="ECO:0007669"/>
    <property type="project" value="UniProtKB-KW"/>
</dbReference>
<feature type="transmembrane region" description="Helical" evidence="1">
    <location>
        <begin position="272"/>
        <end position="297"/>
    </location>
</feature>
<evidence type="ECO:0000313" key="3">
    <source>
        <dbReference type="EMBL" id="QQO07768.1"/>
    </source>
</evidence>
<feature type="domain" description="Urease accessory protein UreH-like transmembrane" evidence="2">
    <location>
        <begin position="451"/>
        <end position="549"/>
    </location>
</feature>
<dbReference type="GO" id="GO:0010045">
    <property type="term" value="P:response to nickel cation"/>
    <property type="evidence" value="ECO:0007669"/>
    <property type="project" value="TreeGrafter"/>
</dbReference>
<dbReference type="GO" id="GO:0032025">
    <property type="term" value="P:response to cobalt ion"/>
    <property type="evidence" value="ECO:0007669"/>
    <property type="project" value="TreeGrafter"/>
</dbReference>
<dbReference type="PANTHER" id="PTHR40659">
    <property type="entry name" value="NICKEL/COBALT EFFLUX SYSTEM RCNA"/>
    <property type="match status" value="1"/>
</dbReference>
<protein>
    <submittedName>
        <fullName evidence="3">Sulfite exporter TauE/SafE family protein</fullName>
    </submittedName>
</protein>
<keyword evidence="1" id="KW-0812">Transmembrane</keyword>
<feature type="transmembrane region" description="Helical" evidence="1">
    <location>
        <begin position="517"/>
        <end position="542"/>
    </location>
</feature>
<proteinExistence type="predicted"/>
<organism evidence="3 4">
    <name type="scientific">Breznakiella homolactica</name>
    <dbReference type="NCBI Taxonomy" id="2798577"/>
    <lineage>
        <taxon>Bacteria</taxon>
        <taxon>Pseudomonadati</taxon>
        <taxon>Spirochaetota</taxon>
        <taxon>Spirochaetia</taxon>
        <taxon>Spirochaetales</taxon>
        <taxon>Breznakiellaceae</taxon>
        <taxon>Breznakiella</taxon>
    </lineage>
</organism>